<organism evidence="1">
    <name type="scientific">Anaplasma marginale</name>
    <dbReference type="NCBI Taxonomy" id="770"/>
    <lineage>
        <taxon>Bacteria</taxon>
        <taxon>Pseudomonadati</taxon>
        <taxon>Pseudomonadota</taxon>
        <taxon>Alphaproteobacteria</taxon>
        <taxon>Rickettsiales</taxon>
        <taxon>Anaplasmataceae</taxon>
        <taxon>Anaplasma</taxon>
    </lineage>
</organism>
<gene>
    <name evidence="1" type="ORF">FY207_03825</name>
</gene>
<sequence>MMPHMVRFERVNAKVADAQTLCRRNQRCAPVSSLFSQIRKAVFCTVSAQLQRVLYALCSFCI</sequence>
<proteinExistence type="predicted"/>
<reference evidence="1" key="1">
    <citation type="submission" date="2019-08" db="EMBL/GenBank/DDBJ databases">
        <authorList>
            <person name="Amaro Estrada I."/>
            <person name="Quiroz Castaneda R.E."/>
            <person name="Martinez Ocampo F."/>
            <person name="Rodriguez Camarillo S.D."/>
        </authorList>
    </citation>
    <scope>NUCLEOTIDE SEQUENCE</scope>
    <source>
        <strain evidence="1">MEX-30-184-02</strain>
    </source>
</reference>
<dbReference type="AlphaFoldDB" id="A0A643CKT1"/>
<comment type="caution">
    <text evidence="1">The sequence shown here is derived from an EMBL/GenBank/DDBJ whole genome shotgun (WGS) entry which is preliminary data.</text>
</comment>
<accession>A0A643CKT1</accession>
<protein>
    <submittedName>
        <fullName evidence="1">Uncharacterized protein</fullName>
    </submittedName>
</protein>
<name>A0A643CKT1_ANAMA</name>
<evidence type="ECO:0000313" key="1">
    <source>
        <dbReference type="EMBL" id="KAB0451587.1"/>
    </source>
</evidence>
<dbReference type="EMBL" id="VTCY01000012">
    <property type="protein sequence ID" value="KAB0451587.1"/>
    <property type="molecule type" value="Genomic_DNA"/>
</dbReference>